<name>A0ABD2WE60_9HYME</name>
<feature type="compositionally biased region" description="Polar residues" evidence="1">
    <location>
        <begin position="226"/>
        <end position="239"/>
    </location>
</feature>
<dbReference type="EMBL" id="JBJJXI010000111">
    <property type="protein sequence ID" value="KAL3391295.1"/>
    <property type="molecule type" value="Genomic_DNA"/>
</dbReference>
<evidence type="ECO:0000313" key="3">
    <source>
        <dbReference type="Proteomes" id="UP001627154"/>
    </source>
</evidence>
<evidence type="ECO:0000256" key="1">
    <source>
        <dbReference type="SAM" id="MobiDB-lite"/>
    </source>
</evidence>
<keyword evidence="3" id="KW-1185">Reference proteome</keyword>
<feature type="region of interest" description="Disordered" evidence="1">
    <location>
        <begin position="311"/>
        <end position="410"/>
    </location>
</feature>
<comment type="caution">
    <text evidence="2">The sequence shown here is derived from an EMBL/GenBank/DDBJ whole genome shotgun (WGS) entry which is preliminary data.</text>
</comment>
<proteinExistence type="predicted"/>
<reference evidence="2 3" key="1">
    <citation type="journal article" date="2024" name="bioRxiv">
        <title>A reference genome for Trichogramma kaykai: A tiny desert-dwelling parasitoid wasp with competing sex-ratio distorters.</title>
        <authorList>
            <person name="Culotta J."/>
            <person name="Lindsey A.R."/>
        </authorList>
    </citation>
    <scope>NUCLEOTIDE SEQUENCE [LARGE SCALE GENOMIC DNA]</scope>
    <source>
        <strain evidence="2 3">KSX58</strain>
    </source>
</reference>
<accession>A0ABD2WE60</accession>
<organism evidence="2 3">
    <name type="scientific">Trichogramma kaykai</name>
    <dbReference type="NCBI Taxonomy" id="54128"/>
    <lineage>
        <taxon>Eukaryota</taxon>
        <taxon>Metazoa</taxon>
        <taxon>Ecdysozoa</taxon>
        <taxon>Arthropoda</taxon>
        <taxon>Hexapoda</taxon>
        <taxon>Insecta</taxon>
        <taxon>Pterygota</taxon>
        <taxon>Neoptera</taxon>
        <taxon>Endopterygota</taxon>
        <taxon>Hymenoptera</taxon>
        <taxon>Apocrita</taxon>
        <taxon>Proctotrupomorpha</taxon>
        <taxon>Chalcidoidea</taxon>
        <taxon>Trichogrammatidae</taxon>
        <taxon>Trichogramma</taxon>
    </lineage>
</organism>
<dbReference type="AlphaFoldDB" id="A0ABD2WE60"/>
<feature type="compositionally biased region" description="Basic residues" evidence="1">
    <location>
        <begin position="254"/>
        <end position="264"/>
    </location>
</feature>
<gene>
    <name evidence="2" type="ORF">TKK_014024</name>
</gene>
<feature type="compositionally biased region" description="Low complexity" evidence="1">
    <location>
        <begin position="315"/>
        <end position="330"/>
    </location>
</feature>
<feature type="region of interest" description="Disordered" evidence="1">
    <location>
        <begin position="100"/>
        <end position="148"/>
    </location>
</feature>
<feature type="compositionally biased region" description="Polar residues" evidence="1">
    <location>
        <begin position="265"/>
        <end position="280"/>
    </location>
</feature>
<sequence length="410" mass="45971">MNYSKMNLQRRSYTSELKSSIIIKILQRDFIEKEILESGEFDDWFNLDWSNKYVDAQNDNYVPFVNPISSPGSESTANMGQFSDVRFPTFESNLNSFEADLNTTSPIDSEPNLPPANSISPQSTSNRSDHSKEGPTLTSIWLNSEDPLPFTTLPDSTIESALMNYIAGGTQQENEYGQSFIDTSSGEESPFSLGGPLYELASTDFSRNSQQVTERLQNPARIPADQPSSSGPQKLSQKVAQKVAQKEGPEVVKKRGPGRPRKNKVASQGTRKTTKKNPITSRKRQRSNNIQRQVEFGYPKLRELTLYKELGSAGTTPTPSSESSNSPPSNDIEDFVSAPNPSVRIYAPVVRKRRSTSDVSDNLPQTKRRRKQVETTQAPVDHLYSANTIMAQHPNRKTNTRTTEKKREYF</sequence>
<feature type="compositionally biased region" description="Basic and acidic residues" evidence="1">
    <location>
        <begin position="244"/>
        <end position="253"/>
    </location>
</feature>
<protein>
    <submittedName>
        <fullName evidence="2">Uncharacterized protein</fullName>
    </submittedName>
</protein>
<feature type="region of interest" description="Disordered" evidence="1">
    <location>
        <begin position="208"/>
        <end position="296"/>
    </location>
</feature>
<evidence type="ECO:0000313" key="2">
    <source>
        <dbReference type="EMBL" id="KAL3391295.1"/>
    </source>
</evidence>
<dbReference type="Proteomes" id="UP001627154">
    <property type="component" value="Unassembled WGS sequence"/>
</dbReference>
<feature type="compositionally biased region" description="Polar residues" evidence="1">
    <location>
        <begin position="115"/>
        <end position="126"/>
    </location>
</feature>